<comment type="similarity">
    <text evidence="1 3">Belongs to the sulfotransferase 1 family.</text>
</comment>
<dbReference type="SUPFAM" id="SSF52540">
    <property type="entry name" value="P-loop containing nucleoside triphosphate hydrolases"/>
    <property type="match status" value="1"/>
</dbReference>
<dbReference type="EC" id="2.8.2.-" evidence="3"/>
<dbReference type="AlphaFoldDB" id="A0A6A6L0K5"/>
<evidence type="ECO:0000313" key="6">
    <source>
        <dbReference type="Proteomes" id="UP000467840"/>
    </source>
</evidence>
<protein>
    <recommendedName>
        <fullName evidence="3">Sulfotransferase</fullName>
        <ecNumber evidence="3">2.8.2.-</ecNumber>
    </recommendedName>
</protein>
<dbReference type="InterPro" id="IPR000863">
    <property type="entry name" value="Sulfotransferase_dom"/>
</dbReference>
<name>A0A6A6L0K5_HEVBR</name>
<reference evidence="5 6" key="1">
    <citation type="journal article" date="2020" name="Mol. Plant">
        <title>The Chromosome-Based Rubber Tree Genome Provides New Insights into Spurge Genome Evolution and Rubber Biosynthesis.</title>
        <authorList>
            <person name="Liu J."/>
            <person name="Shi C."/>
            <person name="Shi C.C."/>
            <person name="Li W."/>
            <person name="Zhang Q.J."/>
            <person name="Zhang Y."/>
            <person name="Li K."/>
            <person name="Lu H.F."/>
            <person name="Shi C."/>
            <person name="Zhu S.T."/>
            <person name="Xiao Z.Y."/>
            <person name="Nan H."/>
            <person name="Yue Y."/>
            <person name="Zhu X.G."/>
            <person name="Wu Y."/>
            <person name="Hong X.N."/>
            <person name="Fan G.Y."/>
            <person name="Tong Y."/>
            <person name="Zhang D."/>
            <person name="Mao C.L."/>
            <person name="Liu Y.L."/>
            <person name="Hao S.J."/>
            <person name="Liu W.Q."/>
            <person name="Lv M.Q."/>
            <person name="Zhang H.B."/>
            <person name="Liu Y."/>
            <person name="Hu-Tang G.R."/>
            <person name="Wang J.P."/>
            <person name="Wang J.H."/>
            <person name="Sun Y.H."/>
            <person name="Ni S.B."/>
            <person name="Chen W.B."/>
            <person name="Zhang X.C."/>
            <person name="Jiao Y.N."/>
            <person name="Eichler E.E."/>
            <person name="Li G.H."/>
            <person name="Liu X."/>
            <person name="Gao L.Z."/>
        </authorList>
    </citation>
    <scope>NUCLEOTIDE SEQUENCE [LARGE SCALE GENOMIC DNA]</scope>
    <source>
        <strain evidence="6">cv. GT1</strain>
        <tissue evidence="5">Leaf</tissue>
    </source>
</reference>
<evidence type="ECO:0000256" key="2">
    <source>
        <dbReference type="ARBA" id="ARBA00022679"/>
    </source>
</evidence>
<gene>
    <name evidence="5" type="ORF">GH714_009812</name>
</gene>
<sequence>MEMEPSSIFFMKSDVSVPGPNQSPRNHTKYKEIIATLPRKENVLGAQRDSYIHEYQGYWKASLEFPERMLFIKYEDLMNDTFLYVKRIAEFMGCPFSAEEERQGFVKKVVDMCSFETLRNLEVNKGKVLNSGTGPFKVENNAFFRKGKVGDWKKYLTAEMGAQLDQITEQKLIGSGLSSRAP</sequence>
<keyword evidence="6" id="KW-1185">Reference proteome</keyword>
<evidence type="ECO:0000313" key="5">
    <source>
        <dbReference type="EMBL" id="KAF2294374.1"/>
    </source>
</evidence>
<evidence type="ECO:0000256" key="3">
    <source>
        <dbReference type="RuleBase" id="RU361155"/>
    </source>
</evidence>
<dbReference type="GO" id="GO:0008146">
    <property type="term" value="F:sulfotransferase activity"/>
    <property type="evidence" value="ECO:0007669"/>
    <property type="project" value="InterPro"/>
</dbReference>
<evidence type="ECO:0000259" key="4">
    <source>
        <dbReference type="Pfam" id="PF00685"/>
    </source>
</evidence>
<proteinExistence type="inferred from homology"/>
<dbReference type="Proteomes" id="UP000467840">
    <property type="component" value="Chromosome 7"/>
</dbReference>
<evidence type="ECO:0000256" key="1">
    <source>
        <dbReference type="ARBA" id="ARBA00005771"/>
    </source>
</evidence>
<dbReference type="Gene3D" id="3.40.50.300">
    <property type="entry name" value="P-loop containing nucleotide triphosphate hydrolases"/>
    <property type="match status" value="1"/>
</dbReference>
<dbReference type="InterPro" id="IPR027417">
    <property type="entry name" value="P-loop_NTPase"/>
</dbReference>
<dbReference type="PANTHER" id="PTHR11783">
    <property type="entry name" value="SULFOTRANSFERASE SULT"/>
    <property type="match status" value="1"/>
</dbReference>
<feature type="domain" description="Sulfotransferase" evidence="4">
    <location>
        <begin position="49"/>
        <end position="175"/>
    </location>
</feature>
<keyword evidence="2 3" id="KW-0808">Transferase</keyword>
<accession>A0A6A6L0K5</accession>
<dbReference type="EMBL" id="JAAGAX010000013">
    <property type="protein sequence ID" value="KAF2294374.1"/>
    <property type="molecule type" value="Genomic_DNA"/>
</dbReference>
<dbReference type="Pfam" id="PF00685">
    <property type="entry name" value="Sulfotransfer_1"/>
    <property type="match status" value="1"/>
</dbReference>
<comment type="caution">
    <text evidence="5">The sequence shown here is derived from an EMBL/GenBank/DDBJ whole genome shotgun (WGS) entry which is preliminary data.</text>
</comment>
<organism evidence="5 6">
    <name type="scientific">Hevea brasiliensis</name>
    <name type="common">Para rubber tree</name>
    <name type="synonym">Siphonia brasiliensis</name>
    <dbReference type="NCBI Taxonomy" id="3981"/>
    <lineage>
        <taxon>Eukaryota</taxon>
        <taxon>Viridiplantae</taxon>
        <taxon>Streptophyta</taxon>
        <taxon>Embryophyta</taxon>
        <taxon>Tracheophyta</taxon>
        <taxon>Spermatophyta</taxon>
        <taxon>Magnoliopsida</taxon>
        <taxon>eudicotyledons</taxon>
        <taxon>Gunneridae</taxon>
        <taxon>Pentapetalae</taxon>
        <taxon>rosids</taxon>
        <taxon>fabids</taxon>
        <taxon>Malpighiales</taxon>
        <taxon>Euphorbiaceae</taxon>
        <taxon>Crotonoideae</taxon>
        <taxon>Micrandreae</taxon>
        <taxon>Hevea</taxon>
    </lineage>
</organism>